<organism evidence="2 3">
    <name type="scientific">Bizionia paragorgiae</name>
    <dbReference type="NCBI Taxonomy" id="283786"/>
    <lineage>
        <taxon>Bacteria</taxon>
        <taxon>Pseudomonadati</taxon>
        <taxon>Bacteroidota</taxon>
        <taxon>Flavobacteriia</taxon>
        <taxon>Flavobacteriales</taxon>
        <taxon>Flavobacteriaceae</taxon>
        <taxon>Bizionia</taxon>
    </lineage>
</organism>
<evidence type="ECO:0000313" key="2">
    <source>
        <dbReference type="EMBL" id="SEA14656.1"/>
    </source>
</evidence>
<dbReference type="OrthoDB" id="1144071at2"/>
<evidence type="ECO:0000256" key="1">
    <source>
        <dbReference type="SAM" id="SignalP"/>
    </source>
</evidence>
<feature type="signal peptide" evidence="1">
    <location>
        <begin position="1"/>
        <end position="18"/>
    </location>
</feature>
<sequence>MKAFLIVLCLCFSSYLVAQKQVDETFDASEVNSVVVDGNSMFKIDIQTQDSKMVQLLTKIEGEYTPEIAVFQQITDSTLYISSVFKPSFANHNDKLSAHKVVSIEVVLKIPKHLKVYVKSDIGSVKAKGDYTFFTVELAQGNCLLTDFFGSALINTINGDVEVHTNYARVKAHSKYGTLTKVPLVYGANTIELNSIHGDIKLIKIEK</sequence>
<evidence type="ECO:0008006" key="4">
    <source>
        <dbReference type="Google" id="ProtNLM"/>
    </source>
</evidence>
<dbReference type="Proteomes" id="UP000198846">
    <property type="component" value="Unassembled WGS sequence"/>
</dbReference>
<dbReference type="EMBL" id="FNQK01000007">
    <property type="protein sequence ID" value="SEA14656.1"/>
    <property type="molecule type" value="Genomic_DNA"/>
</dbReference>
<keyword evidence="1" id="KW-0732">Signal</keyword>
<evidence type="ECO:0000313" key="3">
    <source>
        <dbReference type="Proteomes" id="UP000198846"/>
    </source>
</evidence>
<gene>
    <name evidence="2" type="ORF">SAMN04487990_10778</name>
</gene>
<feature type="chain" id="PRO_5011776771" description="Adhesin domain-containing protein" evidence="1">
    <location>
        <begin position="19"/>
        <end position="207"/>
    </location>
</feature>
<name>A0A1H3YSY6_BIZPA</name>
<protein>
    <recommendedName>
        <fullName evidence="4">Adhesin domain-containing protein</fullName>
    </recommendedName>
</protein>
<keyword evidence="3" id="KW-1185">Reference proteome</keyword>
<dbReference type="RefSeq" id="WP_092133393.1">
    <property type="nucleotide sequence ID" value="NZ_FNQK01000007.1"/>
</dbReference>
<dbReference type="AlphaFoldDB" id="A0A1H3YSY6"/>
<dbReference type="STRING" id="283786.SAMN04487990_10778"/>
<proteinExistence type="predicted"/>
<reference evidence="2 3" key="1">
    <citation type="submission" date="2016-10" db="EMBL/GenBank/DDBJ databases">
        <authorList>
            <person name="de Groot N.N."/>
        </authorList>
    </citation>
    <scope>NUCLEOTIDE SEQUENCE [LARGE SCALE GENOMIC DNA]</scope>
    <source>
        <strain evidence="2 3">DSM 23842</strain>
    </source>
</reference>
<accession>A0A1H3YSY6</accession>